<dbReference type="InterPro" id="IPR001753">
    <property type="entry name" value="Enoyl-CoA_hydra/iso"/>
</dbReference>
<comment type="similarity">
    <text evidence="1">Belongs to the enoyl-CoA hydratase/isomerase family.</text>
</comment>
<proteinExistence type="inferred from homology"/>
<keyword evidence="6" id="KW-1185">Reference proteome</keyword>
<dbReference type="Gene3D" id="3.90.226.10">
    <property type="entry name" value="2-enoyl-CoA Hydratase, Chain A, domain 1"/>
    <property type="match status" value="1"/>
</dbReference>
<dbReference type="Proteomes" id="UP001149140">
    <property type="component" value="Unassembled WGS sequence"/>
</dbReference>
<reference evidence="5" key="1">
    <citation type="submission" date="2022-10" db="EMBL/GenBank/DDBJ databases">
        <title>The WGS of Solirubrobacter ginsenosidimutans DSM 21036.</title>
        <authorList>
            <person name="Jiang Z."/>
        </authorList>
    </citation>
    <scope>NUCLEOTIDE SEQUENCE</scope>
    <source>
        <strain evidence="5">DSM 21036</strain>
    </source>
</reference>
<dbReference type="Gene3D" id="1.10.12.10">
    <property type="entry name" value="Lyase 2-enoyl-coa Hydratase, Chain A, domain 2"/>
    <property type="match status" value="1"/>
</dbReference>
<protein>
    <submittedName>
        <fullName evidence="5">Enoyl-CoA hydratase/isomerase family protein</fullName>
    </submittedName>
</protein>
<dbReference type="GO" id="GO:0004300">
    <property type="term" value="F:enoyl-CoA hydratase activity"/>
    <property type="evidence" value="ECO:0007669"/>
    <property type="project" value="UniProtKB-EC"/>
</dbReference>
<dbReference type="SUPFAM" id="SSF52096">
    <property type="entry name" value="ClpP/crotonase"/>
    <property type="match status" value="1"/>
</dbReference>
<comment type="catalytic activity">
    <reaction evidence="4">
        <text>a 4-saturated-(3S)-3-hydroxyacyl-CoA = a (3E)-enoyl-CoA + H2O</text>
        <dbReference type="Rhea" id="RHEA:20724"/>
        <dbReference type="ChEBI" id="CHEBI:15377"/>
        <dbReference type="ChEBI" id="CHEBI:58521"/>
        <dbReference type="ChEBI" id="CHEBI:137480"/>
        <dbReference type="EC" id="4.2.1.17"/>
    </reaction>
</comment>
<comment type="caution">
    <text evidence="5">The sequence shown here is derived from an EMBL/GenBank/DDBJ whole genome shotgun (WGS) entry which is preliminary data.</text>
</comment>
<dbReference type="Pfam" id="PF00378">
    <property type="entry name" value="ECH_1"/>
    <property type="match status" value="1"/>
</dbReference>
<dbReference type="PANTHER" id="PTHR11941">
    <property type="entry name" value="ENOYL-COA HYDRATASE-RELATED"/>
    <property type="match status" value="1"/>
</dbReference>
<dbReference type="CDD" id="cd06558">
    <property type="entry name" value="crotonase-like"/>
    <property type="match status" value="1"/>
</dbReference>
<dbReference type="EMBL" id="JAPDOD010000005">
    <property type="protein sequence ID" value="MDA0160308.1"/>
    <property type="molecule type" value="Genomic_DNA"/>
</dbReference>
<dbReference type="PANTHER" id="PTHR11941:SF54">
    <property type="entry name" value="ENOYL-COA HYDRATASE, MITOCHONDRIAL"/>
    <property type="match status" value="1"/>
</dbReference>
<evidence type="ECO:0000313" key="6">
    <source>
        <dbReference type="Proteomes" id="UP001149140"/>
    </source>
</evidence>
<accession>A0A9X3MSB5</accession>
<dbReference type="AlphaFoldDB" id="A0A9X3MSB5"/>
<evidence type="ECO:0000313" key="5">
    <source>
        <dbReference type="EMBL" id="MDA0160308.1"/>
    </source>
</evidence>
<dbReference type="RefSeq" id="WP_270039085.1">
    <property type="nucleotide sequence ID" value="NZ_JAPDOD010000005.1"/>
</dbReference>
<comment type="catalytic activity">
    <reaction evidence="3">
        <text>a (3S)-3-hydroxyacyl-CoA = a (2E)-enoyl-CoA + H2O</text>
        <dbReference type="Rhea" id="RHEA:16105"/>
        <dbReference type="ChEBI" id="CHEBI:15377"/>
        <dbReference type="ChEBI" id="CHEBI:57318"/>
        <dbReference type="ChEBI" id="CHEBI:58856"/>
        <dbReference type="EC" id="4.2.1.17"/>
    </reaction>
</comment>
<gene>
    <name evidence="5" type="ORF">OM076_08535</name>
</gene>
<sequence>MPAEATHVLDLAGPDELGIAHLRFTTGSPANTMNLPFVEAFLDLTSELAGRDDVRVLLVQGPDGTFSGGADLGRIADMDDDTWAHYIRSEFALFAAFDVLPFITIAVIDGVCLGNAAEFALACDLRLMSDRARFGLPETAVGFQGPAQRLTRHVGLGTAKRLLFEGVVLSGVESRALELAQWVAPAAELDAVARSTAERYAKLPPVAVLETKRNLAEAYALPPMENEIRSSLTTAGTEDALEGRTAFFEKRAPVFRGR</sequence>
<name>A0A9X3MSB5_9ACTN</name>
<organism evidence="5 6">
    <name type="scientific">Solirubrobacter ginsenosidimutans</name>
    <dbReference type="NCBI Taxonomy" id="490573"/>
    <lineage>
        <taxon>Bacteria</taxon>
        <taxon>Bacillati</taxon>
        <taxon>Actinomycetota</taxon>
        <taxon>Thermoleophilia</taxon>
        <taxon>Solirubrobacterales</taxon>
        <taxon>Solirubrobacteraceae</taxon>
        <taxon>Solirubrobacter</taxon>
    </lineage>
</organism>
<dbReference type="InterPro" id="IPR029045">
    <property type="entry name" value="ClpP/crotonase-like_dom_sf"/>
</dbReference>
<keyword evidence="2" id="KW-0456">Lyase</keyword>
<dbReference type="GO" id="GO:0006635">
    <property type="term" value="P:fatty acid beta-oxidation"/>
    <property type="evidence" value="ECO:0007669"/>
    <property type="project" value="TreeGrafter"/>
</dbReference>
<evidence type="ECO:0000256" key="2">
    <source>
        <dbReference type="ARBA" id="ARBA00023239"/>
    </source>
</evidence>
<evidence type="ECO:0000256" key="1">
    <source>
        <dbReference type="ARBA" id="ARBA00005254"/>
    </source>
</evidence>
<evidence type="ECO:0000256" key="3">
    <source>
        <dbReference type="ARBA" id="ARBA00023709"/>
    </source>
</evidence>
<dbReference type="InterPro" id="IPR014748">
    <property type="entry name" value="Enoyl-CoA_hydra_C"/>
</dbReference>
<evidence type="ECO:0000256" key="4">
    <source>
        <dbReference type="ARBA" id="ARBA00023717"/>
    </source>
</evidence>